<evidence type="ECO:0000256" key="2">
    <source>
        <dbReference type="ARBA" id="ARBA00012438"/>
    </source>
</evidence>
<dbReference type="SMART" id="SM00387">
    <property type="entry name" value="HATPase_c"/>
    <property type="match status" value="1"/>
</dbReference>
<dbReference type="FunFam" id="3.30.565.10:FF:000010">
    <property type="entry name" value="Sensor histidine kinase RcsC"/>
    <property type="match status" value="1"/>
</dbReference>
<evidence type="ECO:0000256" key="4">
    <source>
        <dbReference type="ARBA" id="ARBA00022679"/>
    </source>
</evidence>
<reference evidence="11" key="3">
    <citation type="submission" date="2022-06" db="EMBL/GenBank/DDBJ databases">
        <title>Resources to Facilitate Use of the Altered Schaedler Flora (ASF) Mouse Model to Study Microbiome Function.</title>
        <authorList>
            <person name="Proctor A."/>
            <person name="Parvinroo S."/>
            <person name="Richie T."/>
            <person name="Jia X."/>
            <person name="Lee S.T.M."/>
            <person name="Karp P.D."/>
            <person name="Paley S."/>
            <person name="Kostic A.D."/>
            <person name="Pierre J.F."/>
            <person name="Wannemuehler M.J."/>
            <person name="Phillips G.J."/>
        </authorList>
    </citation>
    <scope>NUCLEOTIDE SEQUENCE</scope>
    <source>
        <strain evidence="11">ASF457</strain>
    </source>
</reference>
<dbReference type="Gene3D" id="3.40.50.2300">
    <property type="match status" value="1"/>
</dbReference>
<evidence type="ECO:0000256" key="7">
    <source>
        <dbReference type="ARBA" id="ARBA00022840"/>
    </source>
</evidence>
<evidence type="ECO:0000256" key="9">
    <source>
        <dbReference type="ARBA" id="ARBA00064003"/>
    </source>
</evidence>
<dbReference type="Proteomes" id="UP000017429">
    <property type="component" value="Chromosome"/>
</dbReference>
<keyword evidence="7" id="KW-0067">ATP-binding</keyword>
<evidence type="ECO:0000256" key="10">
    <source>
        <dbReference type="ARBA" id="ARBA00068150"/>
    </source>
</evidence>
<dbReference type="Gene3D" id="1.10.287.130">
    <property type="match status" value="1"/>
</dbReference>
<dbReference type="RefSeq" id="WP_023275854.1">
    <property type="nucleotide sequence ID" value="NZ_CP097562.1"/>
</dbReference>
<evidence type="ECO:0000256" key="6">
    <source>
        <dbReference type="ARBA" id="ARBA00022777"/>
    </source>
</evidence>
<gene>
    <name evidence="11" type="primary">rcsC_4</name>
    <name evidence="11" type="ORF">N508_001561</name>
</gene>
<dbReference type="Pfam" id="PF02518">
    <property type="entry name" value="HATPase_c"/>
    <property type="match status" value="1"/>
</dbReference>
<dbReference type="PRINTS" id="PR00344">
    <property type="entry name" value="BCTRLSENSOR"/>
</dbReference>
<dbReference type="InterPro" id="IPR036097">
    <property type="entry name" value="HisK_dim/P_sf"/>
</dbReference>
<evidence type="ECO:0000256" key="3">
    <source>
        <dbReference type="ARBA" id="ARBA00022553"/>
    </source>
</evidence>
<dbReference type="InterPro" id="IPR003594">
    <property type="entry name" value="HATPase_dom"/>
</dbReference>
<evidence type="ECO:0000313" key="11">
    <source>
        <dbReference type="EMBL" id="USF24475.1"/>
    </source>
</evidence>
<dbReference type="EMBL" id="CP097562">
    <property type="protein sequence ID" value="USF24475.1"/>
    <property type="molecule type" value="Genomic_DNA"/>
</dbReference>
<dbReference type="FunFam" id="1.10.287.130:FF:000002">
    <property type="entry name" value="Two-component osmosensing histidine kinase"/>
    <property type="match status" value="1"/>
</dbReference>
<dbReference type="PANTHER" id="PTHR45339:SF1">
    <property type="entry name" value="HYBRID SIGNAL TRANSDUCTION HISTIDINE KINASE J"/>
    <property type="match status" value="1"/>
</dbReference>
<keyword evidence="4 11" id="KW-0808">Transferase</keyword>
<dbReference type="AlphaFoldDB" id="V2RJY2"/>
<evidence type="ECO:0000313" key="12">
    <source>
        <dbReference type="Proteomes" id="UP000017429"/>
    </source>
</evidence>
<dbReference type="Gene3D" id="3.30.565.10">
    <property type="entry name" value="Histidine kinase-like ATPase, C-terminal domain"/>
    <property type="match status" value="1"/>
</dbReference>
<accession>V2RJY2</accession>
<dbReference type="KEGG" id="msch:N508_001561"/>
<dbReference type="Gene3D" id="3.30.450.20">
    <property type="entry name" value="PAS domain"/>
    <property type="match status" value="1"/>
</dbReference>
<dbReference type="SUPFAM" id="SSF52172">
    <property type="entry name" value="CheY-like"/>
    <property type="match status" value="1"/>
</dbReference>
<name>V2RJY2_9BACT</name>
<keyword evidence="6 11" id="KW-0418">Kinase</keyword>
<dbReference type="PROSITE" id="PS50110">
    <property type="entry name" value="RESPONSE_REGULATORY"/>
    <property type="match status" value="1"/>
</dbReference>
<evidence type="ECO:0000256" key="8">
    <source>
        <dbReference type="ARBA" id="ARBA00023012"/>
    </source>
</evidence>
<dbReference type="InterPro" id="IPR011006">
    <property type="entry name" value="CheY-like_superfamily"/>
</dbReference>
<dbReference type="CDD" id="cd17546">
    <property type="entry name" value="REC_hyHK_CKI1_RcsC-like"/>
    <property type="match status" value="1"/>
</dbReference>
<keyword evidence="3" id="KW-0597">Phosphoprotein</keyword>
<keyword evidence="12" id="KW-1185">Reference proteome</keyword>
<dbReference type="GO" id="GO:0000155">
    <property type="term" value="F:phosphorelay sensor kinase activity"/>
    <property type="evidence" value="ECO:0007669"/>
    <property type="project" value="InterPro"/>
</dbReference>
<dbReference type="SMART" id="SM00448">
    <property type="entry name" value="REC"/>
    <property type="match status" value="1"/>
</dbReference>
<proteinExistence type="predicted"/>
<dbReference type="OrthoDB" id="9804263at2"/>
<comment type="catalytic activity">
    <reaction evidence="1">
        <text>ATP + protein L-histidine = ADP + protein N-phospho-L-histidine.</text>
        <dbReference type="EC" id="2.7.13.3"/>
    </reaction>
</comment>
<dbReference type="InterPro" id="IPR001789">
    <property type="entry name" value="Sig_transdc_resp-reg_receiver"/>
</dbReference>
<keyword evidence="5" id="KW-0547">Nucleotide-binding</keyword>
<dbReference type="Pfam" id="PF13426">
    <property type="entry name" value="PAS_9"/>
    <property type="match status" value="1"/>
</dbReference>
<dbReference type="InterPro" id="IPR000014">
    <property type="entry name" value="PAS"/>
</dbReference>
<dbReference type="CDD" id="cd00130">
    <property type="entry name" value="PAS"/>
    <property type="match status" value="1"/>
</dbReference>
<dbReference type="GO" id="GO:0005524">
    <property type="term" value="F:ATP binding"/>
    <property type="evidence" value="ECO:0007669"/>
    <property type="project" value="UniProtKB-KW"/>
</dbReference>
<reference evidence="11" key="1">
    <citation type="journal article" date="2014" name="Genome Announc.">
        <title>Draft genome sequences of the altered schaedler flora, a defined bacterial community from gnotobiotic mice.</title>
        <authorList>
            <person name="Wannemuehler M.J."/>
            <person name="Overstreet A.M."/>
            <person name="Ward D.V."/>
            <person name="Phillips G.J."/>
        </authorList>
    </citation>
    <scope>NUCLEOTIDE SEQUENCE</scope>
    <source>
        <strain evidence="11">ASF457</strain>
    </source>
</reference>
<dbReference type="SUPFAM" id="SSF55785">
    <property type="entry name" value="PYP-like sensor domain (PAS domain)"/>
    <property type="match status" value="1"/>
</dbReference>
<dbReference type="CDD" id="cd00082">
    <property type="entry name" value="HisKA"/>
    <property type="match status" value="1"/>
</dbReference>
<dbReference type="EC" id="2.7.13.3" evidence="2"/>
<comment type="subunit">
    <text evidence="9">At low DSF concentrations, interacts with RpfF.</text>
</comment>
<dbReference type="InterPro" id="IPR036890">
    <property type="entry name" value="HATPase_C_sf"/>
</dbReference>
<dbReference type="Pfam" id="PF00512">
    <property type="entry name" value="HisKA"/>
    <property type="match status" value="1"/>
</dbReference>
<dbReference type="SMART" id="SM00388">
    <property type="entry name" value="HisKA"/>
    <property type="match status" value="1"/>
</dbReference>
<organism evidence="11 12">
    <name type="scientific">Mucispirillum schaedleri ASF457</name>
    <dbReference type="NCBI Taxonomy" id="1379858"/>
    <lineage>
        <taxon>Bacteria</taxon>
        <taxon>Pseudomonadati</taxon>
        <taxon>Deferribacterota</taxon>
        <taxon>Deferribacteres</taxon>
        <taxon>Deferribacterales</taxon>
        <taxon>Mucispirillaceae</taxon>
        <taxon>Mucispirillum</taxon>
    </lineage>
</organism>
<dbReference type="PANTHER" id="PTHR45339">
    <property type="entry name" value="HYBRID SIGNAL TRANSDUCTION HISTIDINE KINASE J"/>
    <property type="match status" value="1"/>
</dbReference>
<dbReference type="InterPro" id="IPR005467">
    <property type="entry name" value="His_kinase_dom"/>
</dbReference>
<dbReference type="InterPro" id="IPR004358">
    <property type="entry name" value="Sig_transdc_His_kin-like_C"/>
</dbReference>
<evidence type="ECO:0000256" key="1">
    <source>
        <dbReference type="ARBA" id="ARBA00000085"/>
    </source>
</evidence>
<dbReference type="eggNOG" id="COG2205">
    <property type="taxonomic scope" value="Bacteria"/>
</dbReference>
<dbReference type="InterPro" id="IPR003661">
    <property type="entry name" value="HisK_dim/P_dom"/>
</dbReference>
<dbReference type="InterPro" id="IPR035965">
    <property type="entry name" value="PAS-like_dom_sf"/>
</dbReference>
<dbReference type="SUPFAM" id="SSF47384">
    <property type="entry name" value="Homodimeric domain of signal transducing histidine kinase"/>
    <property type="match status" value="1"/>
</dbReference>
<dbReference type="CDD" id="cd16922">
    <property type="entry name" value="HATPase_EvgS-ArcB-TorS-like"/>
    <property type="match status" value="1"/>
</dbReference>
<evidence type="ECO:0000256" key="5">
    <source>
        <dbReference type="ARBA" id="ARBA00022741"/>
    </source>
</evidence>
<dbReference type="Pfam" id="PF00072">
    <property type="entry name" value="Response_reg"/>
    <property type="match status" value="1"/>
</dbReference>
<dbReference type="SUPFAM" id="SSF55874">
    <property type="entry name" value="ATPase domain of HSP90 chaperone/DNA topoisomerase II/histidine kinase"/>
    <property type="match status" value="1"/>
</dbReference>
<keyword evidence="8" id="KW-0902">Two-component regulatory system</keyword>
<protein>
    <recommendedName>
        <fullName evidence="10">Sensory/regulatory protein RpfC</fullName>
        <ecNumber evidence="2">2.7.13.3</ecNumber>
    </recommendedName>
</protein>
<sequence length="1106" mass="126187">MNNIKLLVITFVVIEIFVSIFILRDLNRRIDVEIASRVNTITTQKEIIYNNVVNDALSKFQILYTNQAFCEDIKEINSLTGKERENAIRRMHHHFLDMYVNFIPGSANLIRIYDKSGKLIGRYVDGELDPSSFNSSFHIIYPTKESRLFTIDSKDIAVIIPHKLQHNNEVYGYIEFGMTADSFLNHIETLYSSLYIFLIKNTYIDKGGKEDIQGMDIGEYKVMTGRHHHISEIVLKGIINNIDYVVSLQKDAKNFIKDIYMDGARYWGVFISINDIDDNELGYVAEIMPNNYIYQLKNVAFFLWLLITVALWLFAFIVIVMDRNKYSMMQLNRVLEGYKLAVDNSSQIIEFSSDLFITNVNQKFLDLMGGQIDEYIGETLAHFAKRCSEPKKFINSFNSESTNTVFNGIYEFTTKHSKKAVLSISSTPIMNSYGGVINILCVMSDLTPEYSAINELKVAEDRSEEFITILTDYINATGNILVVYKKDFTLEYSNSSQASDSYDNIVNCYKHYAGRCTRACRECYIKQVFEEKIKISYEVIEEENNIYEMISFFPIFDKHGNVRLVVCEHRNIFDKVESQKTLLELNEKERAMVTQLHEMVQARDIAKAEAEHASKAKSLFLANMSHEIRTPINGILGFLALLKDYKMDETAKEYLNIISTSSESLLGVINDILDFSKIESGKMELEKVPFSIVTDIEAIADLYIAQAEEKKIELTCYIDPLLPHKLLGDSLKIKQIMTNFLSNAVKFTPEYGSISLDVRCIYKENGIARVKFSVTDTGIGINNATKEKIFSPFAQGDTSITRRFGGTGLGLSISHSMLEMMNSQLELETKENNGSTFSFELSLKIIDDTDYIEKFDTNFKMFIFDSKNGCGRVMQEYMSSLNIKINDCNGDYNKITEDTDYVLIDSGKDIEHFKALFSKMPYKNKVQYIAGSYSIYKNEISKIDGISHIFLKPVTLTRLKNIFKNLVQKSYKEDKKLSDIDNQVMLKGNVLVVEDNPVNQKLMVIFLEKTGFNVTVAGNGQEAVDIVSSGKEFDIIFMDIHMPVMDGVSSTKEIRAKGINIPIIALTANVIKEDMDNFIASGMNKHVAKPINFDKLQEVLLQYVKA</sequence>
<dbReference type="PROSITE" id="PS50109">
    <property type="entry name" value="HIS_KIN"/>
    <property type="match status" value="1"/>
</dbReference>
<reference evidence="11" key="2">
    <citation type="submission" date="2022-05" db="EMBL/GenBank/DDBJ databases">
        <authorList>
            <person name="Proctor A.L."/>
            <person name="Phillips G.J."/>
            <person name="Wannemuehler M.J."/>
        </authorList>
    </citation>
    <scope>NUCLEOTIDE SEQUENCE</scope>
    <source>
        <strain evidence="11">ASF457</strain>
    </source>
</reference>